<evidence type="ECO:0000313" key="5">
    <source>
        <dbReference type="Proteomes" id="UP000265520"/>
    </source>
</evidence>
<dbReference type="InterPro" id="IPR025558">
    <property type="entry name" value="DUF4283"/>
</dbReference>
<evidence type="ECO:0008006" key="6">
    <source>
        <dbReference type="Google" id="ProtNLM"/>
    </source>
</evidence>
<keyword evidence="5" id="KW-1185">Reference proteome</keyword>
<dbReference type="Proteomes" id="UP000265520">
    <property type="component" value="Unassembled WGS sequence"/>
</dbReference>
<protein>
    <recommendedName>
        <fullName evidence="6">CCHC-type domain-containing protein</fullName>
    </recommendedName>
</protein>
<accession>A0A392M4N4</accession>
<organism evidence="4 5">
    <name type="scientific">Trifolium medium</name>
    <dbReference type="NCBI Taxonomy" id="97028"/>
    <lineage>
        <taxon>Eukaryota</taxon>
        <taxon>Viridiplantae</taxon>
        <taxon>Streptophyta</taxon>
        <taxon>Embryophyta</taxon>
        <taxon>Tracheophyta</taxon>
        <taxon>Spermatophyta</taxon>
        <taxon>Magnoliopsida</taxon>
        <taxon>eudicotyledons</taxon>
        <taxon>Gunneridae</taxon>
        <taxon>Pentapetalae</taxon>
        <taxon>rosids</taxon>
        <taxon>fabids</taxon>
        <taxon>Fabales</taxon>
        <taxon>Fabaceae</taxon>
        <taxon>Papilionoideae</taxon>
        <taxon>50 kb inversion clade</taxon>
        <taxon>NPAAA clade</taxon>
        <taxon>Hologalegina</taxon>
        <taxon>IRL clade</taxon>
        <taxon>Trifolieae</taxon>
        <taxon>Trifolium</taxon>
    </lineage>
</organism>
<feature type="compositionally biased region" description="Polar residues" evidence="1">
    <location>
        <begin position="270"/>
        <end position="290"/>
    </location>
</feature>
<evidence type="ECO:0000259" key="3">
    <source>
        <dbReference type="Pfam" id="PF14392"/>
    </source>
</evidence>
<dbReference type="AlphaFoldDB" id="A0A392M4N4"/>
<gene>
    <name evidence="4" type="ORF">A2U01_0003087</name>
</gene>
<dbReference type="InterPro" id="IPR040256">
    <property type="entry name" value="At4g02000-like"/>
</dbReference>
<feature type="domain" description="Zinc knuckle CX2CX4HX4C" evidence="3">
    <location>
        <begin position="172"/>
        <end position="218"/>
    </location>
</feature>
<dbReference type="PANTHER" id="PTHR31286">
    <property type="entry name" value="GLYCINE-RICH CELL WALL STRUCTURAL PROTEIN 1.8-LIKE"/>
    <property type="match status" value="1"/>
</dbReference>
<dbReference type="Pfam" id="PF14111">
    <property type="entry name" value="DUF4283"/>
    <property type="match status" value="1"/>
</dbReference>
<proteinExistence type="predicted"/>
<dbReference type="InterPro" id="IPR025836">
    <property type="entry name" value="Zn_knuckle_CX2CX4HX4C"/>
</dbReference>
<evidence type="ECO:0000259" key="2">
    <source>
        <dbReference type="Pfam" id="PF14111"/>
    </source>
</evidence>
<dbReference type="Pfam" id="PF14392">
    <property type="entry name" value="zf-CCHC_4"/>
    <property type="match status" value="1"/>
</dbReference>
<comment type="caution">
    <text evidence="4">The sequence shown here is derived from an EMBL/GenBank/DDBJ whole genome shotgun (WGS) entry which is preliminary data.</text>
</comment>
<dbReference type="PANTHER" id="PTHR31286:SF153">
    <property type="entry name" value="DUF4283 DOMAIN PROTEIN"/>
    <property type="match status" value="1"/>
</dbReference>
<feature type="domain" description="DUF4283" evidence="2">
    <location>
        <begin position="32"/>
        <end position="106"/>
    </location>
</feature>
<sequence length="335" mass="38462">MASPNLEGLSLQENEEEGFCFDFEEEGEEQVDFRWCLLGRFLCERPIHFKSMKIRMADLWRPVKGVTIKEAKPGIFLFHFAHPLDMEAVLNRGPWTFDNNMLIMERVQIGMQIEQIPLNHADFWVQIHNLPMGLMQEKVGKKLANYIGSFLEYDKNNNSSFWRQYMRVRVKVDVRQPLKKDTRVKNMAGEWCTVNFKYEKLGVFCFVCGIMGHAENKCVVRFSMENDDGSRGWSGNIRADARRTGGRLTSRWLREEGSSREAADSGGGTEQSAIPQGTSNMGPTNQNRQNSNNHAIISRQEELIGIQNQFSRHTAKDNIEVPLAKIPIPIPITYN</sequence>
<evidence type="ECO:0000313" key="4">
    <source>
        <dbReference type="EMBL" id="MCH82285.1"/>
    </source>
</evidence>
<evidence type="ECO:0000256" key="1">
    <source>
        <dbReference type="SAM" id="MobiDB-lite"/>
    </source>
</evidence>
<name>A0A392M4N4_9FABA</name>
<feature type="compositionally biased region" description="Basic and acidic residues" evidence="1">
    <location>
        <begin position="254"/>
        <end position="263"/>
    </location>
</feature>
<reference evidence="4 5" key="1">
    <citation type="journal article" date="2018" name="Front. Plant Sci.">
        <title>Red Clover (Trifolium pratense) and Zigzag Clover (T. medium) - A Picture of Genomic Similarities and Differences.</title>
        <authorList>
            <person name="Dluhosova J."/>
            <person name="Istvanek J."/>
            <person name="Nedelnik J."/>
            <person name="Repkova J."/>
        </authorList>
    </citation>
    <scope>NUCLEOTIDE SEQUENCE [LARGE SCALE GENOMIC DNA]</scope>
    <source>
        <strain evidence="5">cv. 10/8</strain>
        <tissue evidence="4">Leaf</tissue>
    </source>
</reference>
<feature type="region of interest" description="Disordered" evidence="1">
    <location>
        <begin position="254"/>
        <end position="290"/>
    </location>
</feature>
<dbReference type="EMBL" id="LXQA010003454">
    <property type="protein sequence ID" value="MCH82285.1"/>
    <property type="molecule type" value="Genomic_DNA"/>
</dbReference>